<keyword evidence="9 17" id="KW-0067">ATP-binding</keyword>
<dbReference type="EC" id="7.6.2.1" evidence="19"/>
<feature type="binding site" evidence="17">
    <location>
        <position position="414"/>
    </location>
    <ligand>
        <name>ATP</name>
        <dbReference type="ChEBI" id="CHEBI:30616"/>
    </ligand>
</feature>
<dbReference type="FunFam" id="3.40.50.1000:FF:000190">
    <property type="entry name" value="Phospholipid-transporting ATPase"/>
    <property type="match status" value="1"/>
</dbReference>
<evidence type="ECO:0000256" key="16">
    <source>
        <dbReference type="PIRSR" id="PIRSR606539-1"/>
    </source>
</evidence>
<evidence type="ECO:0000256" key="3">
    <source>
        <dbReference type="ARBA" id="ARBA00008109"/>
    </source>
</evidence>
<name>A0A564Y117_HYMDI</name>
<evidence type="ECO:0000259" key="21">
    <source>
        <dbReference type="Pfam" id="PF16209"/>
    </source>
</evidence>
<comment type="cofactor">
    <cofactor evidence="18">
        <name>Mg(2+)</name>
        <dbReference type="ChEBI" id="CHEBI:18420"/>
    </cofactor>
</comment>
<evidence type="ECO:0000256" key="13">
    <source>
        <dbReference type="ARBA" id="ARBA00023136"/>
    </source>
</evidence>
<dbReference type="InterPro" id="IPR023214">
    <property type="entry name" value="HAD_sf"/>
</dbReference>
<evidence type="ECO:0000256" key="15">
    <source>
        <dbReference type="ARBA" id="ARBA00051303"/>
    </source>
</evidence>
<evidence type="ECO:0000256" key="5">
    <source>
        <dbReference type="ARBA" id="ARBA00022553"/>
    </source>
</evidence>
<comment type="similarity">
    <text evidence="3 19">Belongs to the cation transport ATPase (P-type) (TC 3.A.3) family. Type IV subfamily.</text>
</comment>
<feature type="binding site" evidence="17">
    <location>
        <position position="675"/>
    </location>
    <ligand>
        <name>ATP</name>
        <dbReference type="ChEBI" id="CHEBI:30616"/>
    </ligand>
</feature>
<dbReference type="Gene3D" id="2.70.150.10">
    <property type="entry name" value="Calcium-transporting ATPase, cytoplasmic transduction domain A"/>
    <property type="match status" value="1"/>
</dbReference>
<dbReference type="GO" id="GO:0045332">
    <property type="term" value="P:phospholipid translocation"/>
    <property type="evidence" value="ECO:0007669"/>
    <property type="project" value="TreeGrafter"/>
</dbReference>
<dbReference type="Pfam" id="PF16209">
    <property type="entry name" value="PhoLip_ATPase_N"/>
    <property type="match status" value="1"/>
</dbReference>
<dbReference type="PRINTS" id="PR00119">
    <property type="entry name" value="CATATPASE"/>
</dbReference>
<dbReference type="GO" id="GO:0005802">
    <property type="term" value="C:trans-Golgi network"/>
    <property type="evidence" value="ECO:0007669"/>
    <property type="project" value="TreeGrafter"/>
</dbReference>
<evidence type="ECO:0000259" key="20">
    <source>
        <dbReference type="Pfam" id="PF00122"/>
    </source>
</evidence>
<evidence type="ECO:0000256" key="4">
    <source>
        <dbReference type="ARBA" id="ARBA00022475"/>
    </source>
</evidence>
<dbReference type="SUPFAM" id="SSF81665">
    <property type="entry name" value="Calcium ATPase, transmembrane domain M"/>
    <property type="match status" value="1"/>
</dbReference>
<feature type="binding site" evidence="17">
    <location>
        <position position="765"/>
    </location>
    <ligand>
        <name>ATP</name>
        <dbReference type="ChEBI" id="CHEBI:30616"/>
    </ligand>
</feature>
<feature type="binding site" evidence="17">
    <location>
        <position position="674"/>
    </location>
    <ligand>
        <name>ATP</name>
        <dbReference type="ChEBI" id="CHEBI:30616"/>
    </ligand>
</feature>
<dbReference type="Pfam" id="PF13246">
    <property type="entry name" value="Cation_ATPase"/>
    <property type="match status" value="1"/>
</dbReference>
<dbReference type="GO" id="GO:0000287">
    <property type="term" value="F:magnesium ion binding"/>
    <property type="evidence" value="ECO:0007669"/>
    <property type="project" value="UniProtKB-UniRule"/>
</dbReference>
<evidence type="ECO:0000259" key="22">
    <source>
        <dbReference type="Pfam" id="PF16212"/>
    </source>
</evidence>
<feature type="transmembrane region" description="Helical" evidence="19">
    <location>
        <begin position="931"/>
        <end position="955"/>
    </location>
</feature>
<feature type="transmembrane region" description="Helical" evidence="19">
    <location>
        <begin position="884"/>
        <end position="901"/>
    </location>
</feature>
<dbReference type="InterPro" id="IPR036412">
    <property type="entry name" value="HAD-like_sf"/>
</dbReference>
<feature type="binding site" evidence="18">
    <location>
        <position position="412"/>
    </location>
    <ligand>
        <name>Mg(2+)</name>
        <dbReference type="ChEBI" id="CHEBI:18420"/>
    </ligand>
</feature>
<comment type="catalytic activity">
    <reaction evidence="15">
        <text>a 1,2-diacyl-sn-glycero-3-phospho-L-serine(out) + ATP + H2O = a 1,2-diacyl-sn-glycero-3-phospho-L-serine(in) + ADP + phosphate + H(+)</text>
        <dbReference type="Rhea" id="RHEA:38567"/>
        <dbReference type="ChEBI" id="CHEBI:15377"/>
        <dbReference type="ChEBI" id="CHEBI:15378"/>
        <dbReference type="ChEBI" id="CHEBI:30616"/>
        <dbReference type="ChEBI" id="CHEBI:43474"/>
        <dbReference type="ChEBI" id="CHEBI:57262"/>
        <dbReference type="ChEBI" id="CHEBI:456216"/>
    </reaction>
    <physiologicalReaction direction="left-to-right" evidence="15">
        <dbReference type="Rhea" id="RHEA:38568"/>
    </physiologicalReaction>
</comment>
<feature type="binding site" evidence="17">
    <location>
        <position position="794"/>
    </location>
    <ligand>
        <name>ATP</name>
        <dbReference type="ChEBI" id="CHEBI:30616"/>
    </ligand>
</feature>
<feature type="domain" description="P-type ATPase A" evidence="20">
    <location>
        <begin position="134"/>
        <end position="196"/>
    </location>
</feature>
<dbReference type="EMBL" id="CABIJS010000044">
    <property type="protein sequence ID" value="VUZ40995.1"/>
    <property type="molecule type" value="Genomic_DNA"/>
</dbReference>
<dbReference type="GO" id="GO:0005524">
    <property type="term" value="F:ATP binding"/>
    <property type="evidence" value="ECO:0007669"/>
    <property type="project" value="UniProtKB-UniRule"/>
</dbReference>
<dbReference type="SFLD" id="SFLDS00003">
    <property type="entry name" value="Haloacid_Dehalogenase"/>
    <property type="match status" value="1"/>
</dbReference>
<comment type="subcellular location">
    <subcellularLocation>
        <location evidence="2">Cell membrane</location>
    </subcellularLocation>
    <subcellularLocation>
        <location evidence="1 19">Membrane</location>
        <topology evidence="1 19">Multi-pass membrane protein</topology>
    </subcellularLocation>
</comment>
<dbReference type="GO" id="GO:0005886">
    <property type="term" value="C:plasma membrane"/>
    <property type="evidence" value="ECO:0007669"/>
    <property type="project" value="UniProtKB-SubCell"/>
</dbReference>
<evidence type="ECO:0000256" key="6">
    <source>
        <dbReference type="ARBA" id="ARBA00022692"/>
    </source>
</evidence>
<keyword evidence="6 19" id="KW-0812">Transmembrane</keyword>
<gene>
    <name evidence="23" type="ORF">WMSIL1_LOCUS1762</name>
</gene>
<dbReference type="PANTHER" id="PTHR24092:SF150">
    <property type="entry name" value="PHOSPHOLIPID-TRANSPORTING ATPASE"/>
    <property type="match status" value="1"/>
</dbReference>
<dbReference type="InterPro" id="IPR001757">
    <property type="entry name" value="P_typ_ATPase"/>
</dbReference>
<feature type="transmembrane region" description="Helical" evidence="19">
    <location>
        <begin position="342"/>
        <end position="362"/>
    </location>
</feature>
<evidence type="ECO:0000256" key="18">
    <source>
        <dbReference type="PIRSR" id="PIRSR606539-3"/>
    </source>
</evidence>
<dbReference type="NCBIfam" id="TIGR01652">
    <property type="entry name" value="ATPase-Plipid"/>
    <property type="match status" value="1"/>
</dbReference>
<keyword evidence="12 19" id="KW-1133">Transmembrane helix</keyword>
<dbReference type="InterPro" id="IPR032631">
    <property type="entry name" value="P-type_ATPase_N"/>
</dbReference>
<evidence type="ECO:0000256" key="10">
    <source>
        <dbReference type="ARBA" id="ARBA00022842"/>
    </source>
</evidence>
<dbReference type="Gene3D" id="3.40.1110.10">
    <property type="entry name" value="Calcium-transporting ATPase, cytoplasmic domain N"/>
    <property type="match status" value="1"/>
</dbReference>
<dbReference type="Proteomes" id="UP000321570">
    <property type="component" value="Unassembled WGS sequence"/>
</dbReference>
<keyword evidence="4" id="KW-1003">Cell membrane</keyword>
<dbReference type="InterPro" id="IPR006539">
    <property type="entry name" value="P-type_ATPase_IV"/>
</dbReference>
<feature type="binding site" evidence="17">
    <location>
        <position position="413"/>
    </location>
    <ligand>
        <name>ATP</name>
        <dbReference type="ChEBI" id="CHEBI:30616"/>
    </ligand>
</feature>
<dbReference type="NCBIfam" id="TIGR01494">
    <property type="entry name" value="ATPase_P-type"/>
    <property type="match status" value="1"/>
</dbReference>
<feature type="active site" description="4-aspartylphosphate intermediate" evidence="16">
    <location>
        <position position="412"/>
    </location>
</feature>
<dbReference type="Pfam" id="PF00122">
    <property type="entry name" value="E1-E2_ATPase"/>
    <property type="match status" value="1"/>
</dbReference>
<keyword evidence="13 19" id="KW-0472">Membrane</keyword>
<dbReference type="PANTHER" id="PTHR24092">
    <property type="entry name" value="PROBABLE PHOSPHOLIPID-TRANSPORTING ATPASE"/>
    <property type="match status" value="1"/>
</dbReference>
<evidence type="ECO:0000256" key="8">
    <source>
        <dbReference type="ARBA" id="ARBA00022741"/>
    </source>
</evidence>
<feature type="binding site" evidence="17">
    <location>
        <position position="673"/>
    </location>
    <ligand>
        <name>ATP</name>
        <dbReference type="ChEBI" id="CHEBI:30616"/>
    </ligand>
</feature>
<keyword evidence="24" id="KW-1185">Reference proteome</keyword>
<dbReference type="GO" id="GO:0090556">
    <property type="term" value="F:phosphatidylserine floppase activity"/>
    <property type="evidence" value="ECO:0007669"/>
    <property type="project" value="RHEA"/>
</dbReference>
<dbReference type="SFLD" id="SFLDF00027">
    <property type="entry name" value="p-type_atpase"/>
    <property type="match status" value="1"/>
</dbReference>
<feature type="binding site" evidence="18">
    <location>
        <position position="795"/>
    </location>
    <ligand>
        <name>Mg(2+)</name>
        <dbReference type="ChEBI" id="CHEBI:18420"/>
    </ligand>
</feature>
<feature type="binding site" evidence="17">
    <location>
        <position position="795"/>
    </location>
    <ligand>
        <name>ATP</name>
        <dbReference type="ChEBI" id="CHEBI:30616"/>
    </ligand>
</feature>
<feature type="binding site" evidence="17">
    <location>
        <position position="771"/>
    </location>
    <ligand>
        <name>ATP</name>
        <dbReference type="ChEBI" id="CHEBI:30616"/>
    </ligand>
</feature>
<dbReference type="InterPro" id="IPR059000">
    <property type="entry name" value="ATPase_P-type_domA"/>
</dbReference>
<dbReference type="InterPro" id="IPR044492">
    <property type="entry name" value="P_typ_ATPase_HD_dom"/>
</dbReference>
<dbReference type="AlphaFoldDB" id="A0A564Y117"/>
<keyword evidence="5" id="KW-0597">Phosphoprotein</keyword>
<feature type="binding site" evidence="17">
    <location>
        <position position="496"/>
    </location>
    <ligand>
        <name>ATP</name>
        <dbReference type="ChEBI" id="CHEBI:30616"/>
    </ligand>
</feature>
<dbReference type="FunFam" id="2.70.150.10:FF:000021">
    <property type="entry name" value="Phospholipid-transporting ATPase"/>
    <property type="match status" value="1"/>
</dbReference>
<reference evidence="23 24" key="1">
    <citation type="submission" date="2019-07" db="EMBL/GenBank/DDBJ databases">
        <authorList>
            <person name="Jastrzebski P J."/>
            <person name="Paukszto L."/>
            <person name="Jastrzebski P J."/>
        </authorList>
    </citation>
    <scope>NUCLEOTIDE SEQUENCE [LARGE SCALE GENOMIC DNA]</scope>
    <source>
        <strain evidence="23 24">WMS-il1</strain>
    </source>
</reference>
<dbReference type="InterPro" id="IPR018303">
    <property type="entry name" value="ATPase_P-typ_P_site"/>
</dbReference>
<dbReference type="InterPro" id="IPR023299">
    <property type="entry name" value="ATPase_P-typ_cyto_dom_N"/>
</dbReference>
<dbReference type="GO" id="GO:0016887">
    <property type="term" value="F:ATP hydrolysis activity"/>
    <property type="evidence" value="ECO:0007669"/>
    <property type="project" value="InterPro"/>
</dbReference>
<keyword evidence="10 18" id="KW-0460">Magnesium</keyword>
<dbReference type="FunFam" id="3.40.1110.10:FF:000087">
    <property type="entry name" value="Phospholipid-transporting ATPase"/>
    <property type="match status" value="1"/>
</dbReference>
<sequence length="1155" mass="131022">MRDVEDATDNVAPWINLSNDADYRTFNSRISTPSVGKERVIYVNRPNLTKFCNNSISTGKYSFLTFFYKFIYEQFRKYANMFFLAVALFQQIPGVSPTGRFTTVVPLTFILCVSAVKEIIEDYARHSADKTTNNSKTHVLRNKTWEVVLWKDVQVGDVVKLTSNCAIPADLVVLATGEPMSMCYIETSNLDGETTLKLRQGLPATSGLLTAELLREADLRIECEQPTRILDEFVGTLYDESSNAAYPLDSNQVLLRGATVKNTNWVFGAVIYTGKESKVMLNSTSAPLKRSSVDKQTNYYILVLFGLLAFLTIFMVVANIIWTKFKGETMWYLGGVELTWMNAFYMCITAFIIFHTIIPISLQVTLEVVRFVQALFINWDLDMYDAKTNTPAMARTSNLNEDLGQVKYIFSDKTGTLTKNVMKFKMCSIGRDAYGLEDQEATAIQDWRLLTKLAEGDRDVDWFFTILAVCHTVIPEYVDVDIDRDDIRYQATSPDERALVMAAKSLGYVFCEREPDSVTICVNGKKHQFKLLHVIEFTSDRKRMSVIVEDENGKIFLMVKGADTVIYERLVEDALFKEETLNHMDEFAKIGLRTLCIAFRRLDRAYYEKWAKRYYQRSIAVANRAELVDEVCEEIEQSLQLVGATAIEDKLQDDVPQTIANMLAAGISVWLLTGDKQETAVNIGFSCQLITSGHIQLVINASDMNRVEEQLNHCITEVTKPTEAISRREFVLIVTGKALEKLLTAKHQKSFFELTQASSSVICCRVSPWQKAEMVRLVRAFTNDITLAIGDGANDVGMIQAAHIGIGIYGVEGRQAACSSDYAIAQFRFLNKLILVHGAWSFNRITKVILYSFYKNICLYVIQFWFGMVSGFSGQIIFDRWSMALYNVAFSAAPPLALGLFERNMSAKNCLRLPVLYKETQRTTMFDKVTFLTWLANGVFHSAILFWIPLCAFQHDVVYGNGQISSYLVLGNTVYTCAVLTVCLKAGLEHTAWTLFSHFAIWGSMALWFLFLIVYSHLYPTFPIGPEMVAMDTACFRSAVFWLLLIVVPVIALTRDFVWKVLRRTYSLTMREQVMIFEQNGVEPERFLQLFKPHITRGLRLFRHRPFVPVTSTEATTIGQPGDHGYAFSQEEYGRVTQTDIVRAYHSTEAKPTGD</sequence>
<feature type="transmembrane region" description="Helical" evidence="19">
    <location>
        <begin position="299"/>
        <end position="322"/>
    </location>
</feature>
<accession>A0A564Y117</accession>
<dbReference type="SUPFAM" id="SSF81653">
    <property type="entry name" value="Calcium ATPase, transduction domain A"/>
    <property type="match status" value="1"/>
</dbReference>
<evidence type="ECO:0000256" key="14">
    <source>
        <dbReference type="ARBA" id="ARBA00034036"/>
    </source>
</evidence>
<keyword evidence="11 19" id="KW-1278">Translocase</keyword>
<proteinExistence type="inferred from homology"/>
<comment type="catalytic activity">
    <reaction evidence="14 19">
        <text>ATP + H2O + phospholipidSide 1 = ADP + phosphate + phospholipidSide 2.</text>
        <dbReference type="EC" id="7.6.2.1"/>
    </reaction>
</comment>
<feature type="binding site" evidence="18">
    <location>
        <position position="414"/>
    </location>
    <ligand>
        <name>Mg(2+)</name>
        <dbReference type="ChEBI" id="CHEBI:18420"/>
    </ligand>
</feature>
<feature type="binding site" evidence="17">
    <location>
        <position position="412"/>
    </location>
    <ligand>
        <name>ATP</name>
        <dbReference type="ChEBI" id="CHEBI:30616"/>
    </ligand>
</feature>
<protein>
    <recommendedName>
        <fullName evidence="19">Phospholipid-transporting ATPase</fullName>
        <ecNumber evidence="19">7.6.2.1</ecNumber>
    </recommendedName>
</protein>
<evidence type="ECO:0000256" key="1">
    <source>
        <dbReference type="ARBA" id="ARBA00004141"/>
    </source>
</evidence>
<feature type="binding site" evidence="17">
    <location>
        <position position="560"/>
    </location>
    <ligand>
        <name>ATP</name>
        <dbReference type="ChEBI" id="CHEBI:30616"/>
    </ligand>
</feature>
<feature type="transmembrane region" description="Helical" evidence="19">
    <location>
        <begin position="1039"/>
        <end position="1058"/>
    </location>
</feature>
<evidence type="ECO:0000313" key="24">
    <source>
        <dbReference type="Proteomes" id="UP000321570"/>
    </source>
</evidence>
<feature type="binding site" evidence="17">
    <location>
        <position position="537"/>
    </location>
    <ligand>
        <name>ATP</name>
        <dbReference type="ChEBI" id="CHEBI:30616"/>
    </ligand>
</feature>
<evidence type="ECO:0000256" key="17">
    <source>
        <dbReference type="PIRSR" id="PIRSR606539-2"/>
    </source>
</evidence>
<dbReference type="SFLD" id="SFLDG00002">
    <property type="entry name" value="C1.7:_P-type_atpase_like"/>
    <property type="match status" value="1"/>
</dbReference>
<evidence type="ECO:0000256" key="7">
    <source>
        <dbReference type="ARBA" id="ARBA00022723"/>
    </source>
</evidence>
<evidence type="ECO:0000256" key="2">
    <source>
        <dbReference type="ARBA" id="ARBA00004236"/>
    </source>
</evidence>
<feature type="domain" description="P-type ATPase N-terminal" evidence="21">
    <location>
        <begin position="42"/>
        <end position="104"/>
    </location>
</feature>
<keyword evidence="8 17" id="KW-0547">Nucleotide-binding</keyword>
<evidence type="ECO:0000256" key="19">
    <source>
        <dbReference type="RuleBase" id="RU362033"/>
    </source>
</evidence>
<feature type="binding site" evidence="18">
    <location>
        <position position="791"/>
    </location>
    <ligand>
        <name>Mg(2+)</name>
        <dbReference type="ChEBI" id="CHEBI:18420"/>
    </ligand>
</feature>
<evidence type="ECO:0000256" key="9">
    <source>
        <dbReference type="ARBA" id="ARBA00022840"/>
    </source>
</evidence>
<keyword evidence="7 18" id="KW-0479">Metal-binding</keyword>
<evidence type="ECO:0000313" key="23">
    <source>
        <dbReference type="EMBL" id="VUZ40995.1"/>
    </source>
</evidence>
<evidence type="ECO:0000256" key="11">
    <source>
        <dbReference type="ARBA" id="ARBA00022967"/>
    </source>
</evidence>
<dbReference type="Pfam" id="PF16212">
    <property type="entry name" value="PhoLip_ATPase_C"/>
    <property type="match status" value="1"/>
</dbReference>
<dbReference type="PROSITE" id="PS00154">
    <property type="entry name" value="ATPASE_E1_E2"/>
    <property type="match status" value="1"/>
</dbReference>
<dbReference type="SUPFAM" id="SSF81660">
    <property type="entry name" value="Metal cation-transporting ATPase, ATP-binding domain N"/>
    <property type="match status" value="1"/>
</dbReference>
<feature type="binding site" evidence="17">
    <location>
        <position position="593"/>
    </location>
    <ligand>
        <name>ATP</name>
        <dbReference type="ChEBI" id="CHEBI:30616"/>
    </ligand>
</feature>
<feature type="transmembrane region" description="Helical" evidence="19">
    <location>
        <begin position="999"/>
        <end position="1019"/>
    </location>
</feature>
<dbReference type="InterPro" id="IPR032630">
    <property type="entry name" value="P_typ_ATPase_c"/>
</dbReference>
<feature type="domain" description="P-type ATPase C-terminal" evidence="22">
    <location>
        <begin position="817"/>
        <end position="1067"/>
    </location>
</feature>
<dbReference type="CDD" id="cd02073">
    <property type="entry name" value="P-type_ATPase_APLT_Dnf-like"/>
    <property type="match status" value="1"/>
</dbReference>
<dbReference type="Gene3D" id="3.40.50.1000">
    <property type="entry name" value="HAD superfamily/HAD-like"/>
    <property type="match status" value="1"/>
</dbReference>
<feature type="transmembrane region" description="Helical" evidence="19">
    <location>
        <begin position="857"/>
        <end position="878"/>
    </location>
</feature>
<evidence type="ECO:0000256" key="12">
    <source>
        <dbReference type="ARBA" id="ARBA00022989"/>
    </source>
</evidence>
<dbReference type="InterPro" id="IPR008250">
    <property type="entry name" value="ATPase_P-typ_transduc_dom_A_sf"/>
</dbReference>
<dbReference type="SUPFAM" id="SSF56784">
    <property type="entry name" value="HAD-like"/>
    <property type="match status" value="1"/>
</dbReference>
<feature type="transmembrane region" description="Helical" evidence="19">
    <location>
        <begin position="967"/>
        <end position="987"/>
    </location>
</feature>
<dbReference type="InterPro" id="IPR023298">
    <property type="entry name" value="ATPase_P-typ_TM_dom_sf"/>
</dbReference>
<organism evidence="23 24">
    <name type="scientific">Hymenolepis diminuta</name>
    <name type="common">Rat tapeworm</name>
    <dbReference type="NCBI Taxonomy" id="6216"/>
    <lineage>
        <taxon>Eukaryota</taxon>
        <taxon>Metazoa</taxon>
        <taxon>Spiralia</taxon>
        <taxon>Lophotrochozoa</taxon>
        <taxon>Platyhelminthes</taxon>
        <taxon>Cestoda</taxon>
        <taxon>Eucestoda</taxon>
        <taxon>Cyclophyllidea</taxon>
        <taxon>Hymenolepididae</taxon>
        <taxon>Hymenolepis</taxon>
    </lineage>
</organism>